<gene>
    <name evidence="1" type="ORF">DHV22_13065</name>
</gene>
<dbReference type="Proteomes" id="UP000263268">
    <property type="component" value="Unassembled WGS sequence"/>
</dbReference>
<accession>A0A3D6BU90</accession>
<name>A0A3D6BU90_9FLAO</name>
<evidence type="ECO:0000313" key="2">
    <source>
        <dbReference type="Proteomes" id="UP000263268"/>
    </source>
</evidence>
<organism evidence="1 2">
    <name type="scientific">Xanthomarina gelatinilytica</name>
    <dbReference type="NCBI Taxonomy" id="1137281"/>
    <lineage>
        <taxon>Bacteria</taxon>
        <taxon>Pseudomonadati</taxon>
        <taxon>Bacteroidota</taxon>
        <taxon>Flavobacteriia</taxon>
        <taxon>Flavobacteriales</taxon>
        <taxon>Flavobacteriaceae</taxon>
        <taxon>Xanthomarina</taxon>
    </lineage>
</organism>
<protein>
    <submittedName>
        <fullName evidence="1">Uncharacterized protein</fullName>
    </submittedName>
</protein>
<reference evidence="1 2" key="1">
    <citation type="journal article" date="2018" name="Nat. Biotechnol.">
        <title>A standardized bacterial taxonomy based on genome phylogeny substantially revises the tree of life.</title>
        <authorList>
            <person name="Parks D.H."/>
            <person name="Chuvochina M."/>
            <person name="Waite D.W."/>
            <person name="Rinke C."/>
            <person name="Skarshewski A."/>
            <person name="Chaumeil P.A."/>
            <person name="Hugenholtz P."/>
        </authorList>
    </citation>
    <scope>NUCLEOTIDE SEQUENCE [LARGE SCALE GENOMIC DNA]</scope>
    <source>
        <strain evidence="1">UBA10227</strain>
    </source>
</reference>
<comment type="caution">
    <text evidence="1">The sequence shown here is derived from an EMBL/GenBank/DDBJ whole genome shotgun (WGS) entry which is preliminary data.</text>
</comment>
<sequence>MKYTFIIDDKKYEVEANDYGKAMVKMNREVVDKQNLHPMAWFGNDDDKSIPVNTWKLVRGNFYD</sequence>
<dbReference type="EMBL" id="DPRK01000208">
    <property type="protein sequence ID" value="HCY82454.1"/>
    <property type="molecule type" value="Genomic_DNA"/>
</dbReference>
<proteinExistence type="predicted"/>
<dbReference type="AlphaFoldDB" id="A0A3D6BU90"/>
<evidence type="ECO:0000313" key="1">
    <source>
        <dbReference type="EMBL" id="HCY82454.1"/>
    </source>
</evidence>